<dbReference type="OMA" id="EDACEIS"/>
<dbReference type="Gene3D" id="2.60.40.1110">
    <property type="match status" value="1"/>
</dbReference>
<evidence type="ECO:0000313" key="4">
    <source>
        <dbReference type="EMBL" id="ELA42792.1"/>
    </source>
</evidence>
<dbReference type="VEuPathDB" id="MicrosporidiaDB:VICG_00107"/>
<dbReference type="InterPro" id="IPR042201">
    <property type="entry name" value="FH2_Formin_sf"/>
</dbReference>
<dbReference type="GO" id="GO:0030866">
    <property type="term" value="P:cortical actin cytoskeleton organization"/>
    <property type="evidence" value="ECO:0007669"/>
    <property type="project" value="TreeGrafter"/>
</dbReference>
<dbReference type="PROSITE" id="PS51444">
    <property type="entry name" value="FH2"/>
    <property type="match status" value="1"/>
</dbReference>
<dbReference type="SUPFAM" id="SSF101447">
    <property type="entry name" value="Formin homology 2 domain (FH2 domain)"/>
    <property type="match status" value="1"/>
</dbReference>
<proteinExistence type="predicted"/>
<keyword evidence="5" id="KW-1185">Reference proteome</keyword>
<evidence type="ECO:0000313" key="5">
    <source>
        <dbReference type="Proteomes" id="UP000011082"/>
    </source>
</evidence>
<evidence type="ECO:0000256" key="1">
    <source>
        <dbReference type="SAM" id="Coils"/>
    </source>
</evidence>
<organism evidence="4 5">
    <name type="scientific">Vittaforma corneae (strain ATCC 50505)</name>
    <name type="common">Microsporidian parasite</name>
    <name type="synonym">Nosema corneum</name>
    <dbReference type="NCBI Taxonomy" id="993615"/>
    <lineage>
        <taxon>Eukaryota</taxon>
        <taxon>Fungi</taxon>
        <taxon>Fungi incertae sedis</taxon>
        <taxon>Microsporidia</taxon>
        <taxon>Nosematidae</taxon>
        <taxon>Vittaforma</taxon>
    </lineage>
</organism>
<name>L2GR46_VITCO</name>
<dbReference type="GeneID" id="19880825"/>
<dbReference type="OrthoDB" id="5632at2759"/>
<feature type="coiled-coil region" evidence="1">
    <location>
        <begin position="820"/>
        <end position="847"/>
    </location>
</feature>
<sequence>MANNRDEEKLAIKKNLNVEKGIYQKIQMLSGRQVDVDENKSALKTNDLQASEVMSKAKTLDDKALKDPLIWKINDCLCVACEATTSRTDFVAKRNNIDILIEHLDKQYKDRYLALSFRRSSISKSYKKCLVFDDIEFNLEDACEISKIAKFWLDCEGECVLFVEMRNGKESNVLFILSCILSYCKIFWSAESALNSLTMTNPLKFQFKNLETVIRYVRYYDQIITFNTTLRFPQKILNQVIITTIPTILKGGSFVPKLKIRCKSGNTVFPSNKCYFDTNYIVFSHLNMEIAKDAVLSLYFVQEKESYHILDLSLNSCFYQQGLYRFMRTDIETSLPQENIYKFFDENFYIDLVIIENNESQSANPYTMTYDIAEVAKSVSERFFGEADDEVYKKLVNLGYSQCLSKVCSQLGLNEEMCKSLHEQCLEKIHHRQYISRNDEDDNRSETTIDGKMKSASRTMETPEINHRQIYQALGELEITEVPLIEHSIIHKLPNRRTCSRLFAKKQSPNVLVNETVFSIRPIHVNPLHSVENTIFSEIQGFSIHLDFQKFEKLFCEESQKKLLEKKDSQNRKDVIESKRLFIISLCLKQLEMKKVSVDELLDVLERSSENLTQQDFINILKILPTDDEKVVLESVAKEQLSHTEAAMLRLSGIPEIRQVVLIFVFETWFFEETTRIDQTLRNYNDLITLLLTSNELKILFKMLLEVTNLINYVYGRKRKMVLGFRIESLYLFSTYFGNQNYPLFDFIVEMLMKNNVKFEELRKAMSGIDQIKNEEIPCIKDRINKAIASYTECVQCLSEIKQFDTATFKKLLGYACKKLKETTAEYRKLEENVDLLKKKVGEESTKPINSVLETIHSFGTKLLESADRKIAKS</sequence>
<dbReference type="Pfam" id="PF02181">
    <property type="entry name" value="FH2"/>
    <property type="match status" value="1"/>
</dbReference>
<evidence type="ECO:0000256" key="2">
    <source>
        <dbReference type="SAM" id="MobiDB-lite"/>
    </source>
</evidence>
<protein>
    <recommendedName>
        <fullName evidence="3">FH2 domain-containing protein</fullName>
    </recommendedName>
</protein>
<dbReference type="InterPro" id="IPR029021">
    <property type="entry name" value="Prot-tyrosine_phosphatase-like"/>
</dbReference>
<gene>
    <name evidence="4" type="ORF">VICG_00107</name>
</gene>
<accession>L2GR46</accession>
<dbReference type="STRING" id="993615.L2GR46"/>
<dbReference type="Gene3D" id="1.20.58.2220">
    <property type="entry name" value="Formin, FH2 domain"/>
    <property type="match status" value="1"/>
</dbReference>
<keyword evidence="1" id="KW-0175">Coiled coil</keyword>
<dbReference type="GO" id="GO:0005856">
    <property type="term" value="C:cytoskeleton"/>
    <property type="evidence" value="ECO:0007669"/>
    <property type="project" value="TreeGrafter"/>
</dbReference>
<evidence type="ECO:0000259" key="3">
    <source>
        <dbReference type="PROSITE" id="PS51444"/>
    </source>
</evidence>
<feature type="region of interest" description="Disordered" evidence="2">
    <location>
        <begin position="437"/>
        <end position="459"/>
    </location>
</feature>
<feature type="domain" description="FH2" evidence="3">
    <location>
        <begin position="510"/>
        <end position="874"/>
    </location>
</feature>
<dbReference type="HOGENOM" id="CLU_328731_0_0_1"/>
<dbReference type="PANTHER" id="PTHR45920:SF7">
    <property type="entry name" value="FORMIN-G"/>
    <property type="match status" value="1"/>
</dbReference>
<dbReference type="GO" id="GO:0051015">
    <property type="term" value="F:actin filament binding"/>
    <property type="evidence" value="ECO:0007669"/>
    <property type="project" value="TreeGrafter"/>
</dbReference>
<dbReference type="Proteomes" id="UP000011082">
    <property type="component" value="Unassembled WGS sequence"/>
</dbReference>
<dbReference type="InParanoid" id="L2GR46"/>
<dbReference type="EMBL" id="JH370130">
    <property type="protein sequence ID" value="ELA42792.1"/>
    <property type="molecule type" value="Genomic_DNA"/>
</dbReference>
<reference evidence="5" key="1">
    <citation type="submission" date="2011-05" db="EMBL/GenBank/DDBJ databases">
        <title>The genome sequence of Vittaforma corneae strain ATCC 50505.</title>
        <authorList>
            <consortium name="The Broad Institute Genome Sequencing Platform"/>
            <person name="Cuomo C."/>
            <person name="Didier E."/>
            <person name="Bowers L."/>
            <person name="Young S.K."/>
            <person name="Zeng Q."/>
            <person name="Gargeya S."/>
            <person name="Fitzgerald M."/>
            <person name="Haas B."/>
            <person name="Abouelleil A."/>
            <person name="Alvarado L."/>
            <person name="Arachchi H.M."/>
            <person name="Berlin A."/>
            <person name="Chapman S.B."/>
            <person name="Gearin G."/>
            <person name="Goldberg J."/>
            <person name="Griggs A."/>
            <person name="Gujja S."/>
            <person name="Hansen M."/>
            <person name="Heiman D."/>
            <person name="Howarth C."/>
            <person name="Larimer J."/>
            <person name="Lui A."/>
            <person name="MacDonald P.J.P."/>
            <person name="McCowen C."/>
            <person name="Montmayeur A."/>
            <person name="Murphy C."/>
            <person name="Neiman D."/>
            <person name="Pearson M."/>
            <person name="Priest M."/>
            <person name="Roberts A."/>
            <person name="Saif S."/>
            <person name="Shea T."/>
            <person name="Sisk P."/>
            <person name="Stolte C."/>
            <person name="Sykes S."/>
            <person name="Wortman J."/>
            <person name="Nusbaum C."/>
            <person name="Birren B."/>
        </authorList>
    </citation>
    <scope>NUCLEOTIDE SEQUENCE [LARGE SCALE GENOMIC DNA]</scope>
    <source>
        <strain evidence="5">ATCC 50505</strain>
    </source>
</reference>
<feature type="compositionally biased region" description="Basic and acidic residues" evidence="2">
    <location>
        <begin position="444"/>
        <end position="453"/>
    </location>
</feature>
<dbReference type="AlphaFoldDB" id="L2GR46"/>
<dbReference type="InterPro" id="IPR015425">
    <property type="entry name" value="FH2_Formin"/>
</dbReference>
<dbReference type="PANTHER" id="PTHR45920">
    <property type="entry name" value="FORMIN HOMOLOGY 2 DOMAIN CONTAINING, ISOFORM I"/>
    <property type="match status" value="1"/>
</dbReference>
<dbReference type="RefSeq" id="XP_007603560.1">
    <property type="nucleotide sequence ID" value="XM_007603498.1"/>
</dbReference>
<dbReference type="GO" id="GO:0005737">
    <property type="term" value="C:cytoplasm"/>
    <property type="evidence" value="ECO:0007669"/>
    <property type="project" value="UniProtKB-ARBA"/>
</dbReference>
<dbReference type="Gene3D" id="3.90.190.10">
    <property type="entry name" value="Protein tyrosine phosphatase superfamily"/>
    <property type="match status" value="1"/>
</dbReference>